<keyword evidence="3" id="KW-1185">Reference proteome</keyword>
<dbReference type="STRING" id="364200.SAMN04488515_3151"/>
<evidence type="ECO:0000256" key="1">
    <source>
        <dbReference type="SAM" id="SignalP"/>
    </source>
</evidence>
<dbReference type="EMBL" id="FOIZ01000002">
    <property type="protein sequence ID" value="SEW44069.1"/>
    <property type="molecule type" value="Genomic_DNA"/>
</dbReference>
<dbReference type="AlphaFoldDB" id="A0A1I0RRY3"/>
<protein>
    <submittedName>
        <fullName evidence="2">Exopolysaccharide biosynthesis protein YbjH</fullName>
    </submittedName>
</protein>
<gene>
    <name evidence="2" type="ORF">SAMN04488515_3151</name>
</gene>
<proteinExistence type="predicted"/>
<accession>A0A1I0RRY3</accession>
<dbReference type="RefSeq" id="WP_207510563.1">
    <property type="nucleotide sequence ID" value="NZ_FOIZ01000002.1"/>
</dbReference>
<dbReference type="Proteomes" id="UP000199167">
    <property type="component" value="Unassembled WGS sequence"/>
</dbReference>
<name>A0A1I0RRY3_9RHOB</name>
<dbReference type="Pfam" id="PF06082">
    <property type="entry name" value="YjbH"/>
    <property type="match status" value="1"/>
</dbReference>
<evidence type="ECO:0000313" key="3">
    <source>
        <dbReference type="Proteomes" id="UP000199167"/>
    </source>
</evidence>
<sequence>MRSVVCSLFLGLGVALPAMGQQLTTYGTPGLVDLPTAQTLDDGEIALTYSQFGANTRQTLTFQVLPRVYGSFRYIIIEGYGGLRQPDRFDRNFDIHFQAFDETDYLPAIGIGLRDFGGTGIYQSEYVVATKTLTPQLQVTGGLGWGRLAGRNAMGSPFGFIDKRFETRPRADEGGIETTGQLDASNWFRGDVSPFFGVSYQATDSFRVVAEYSPDLYTSETQRNTISVESPWNVGLNYQFDSGLNLTAFAIGGTEVGAQLSYVINPAERPVPGSRDPAPLPILPRSSVAAASWNVSGQPDAVEAQLAQNLRSEGFVLQGVSLRGDQATIRVQNQRWDASAQAAGRATRVMANTLAPSYENFAVVFQQNGVPVTRVRTARSDIEDLQYHYDGAWRTFARAAIDDPIGIGRSGELDAAFPVFSYSISPFFSFSFFDPDAPLRAETGPQLDLTYRPSPGLSFYGSFRYPVAGNIDDATRRSNSKIQRVRSDAVLYAIESDFEVNVLTTEYMYRPAQDMFARVTAGYLENMYGGVSGELLWYPNGSRLALGAELNYARQRDFDMLFGFQDYDVVTGHASAYYDLGNGFVTQLDVGRYLAGDWGATVSVDREFNNGFKVGAYFTLTDVPFDEFGEGSFDKGIRVEMPVSWLLGQASQSSISQTIQPVLRDGGARLSVNNRLYGVVQDYRGTSIADSWGRYLR</sequence>
<feature type="chain" id="PRO_5011452396" evidence="1">
    <location>
        <begin position="21"/>
        <end position="697"/>
    </location>
</feature>
<feature type="signal peptide" evidence="1">
    <location>
        <begin position="1"/>
        <end position="20"/>
    </location>
</feature>
<reference evidence="2 3" key="1">
    <citation type="submission" date="2016-10" db="EMBL/GenBank/DDBJ databases">
        <authorList>
            <person name="de Groot N.N."/>
        </authorList>
    </citation>
    <scope>NUCLEOTIDE SEQUENCE [LARGE SCALE GENOMIC DNA]</scope>
    <source>
        <strain evidence="2 3">DSM 17925</strain>
    </source>
</reference>
<dbReference type="InterPro" id="IPR010344">
    <property type="entry name" value="YbjH"/>
</dbReference>
<organism evidence="2 3">
    <name type="scientific">Cognatiyoonia koreensis</name>
    <dbReference type="NCBI Taxonomy" id="364200"/>
    <lineage>
        <taxon>Bacteria</taxon>
        <taxon>Pseudomonadati</taxon>
        <taxon>Pseudomonadota</taxon>
        <taxon>Alphaproteobacteria</taxon>
        <taxon>Rhodobacterales</taxon>
        <taxon>Paracoccaceae</taxon>
        <taxon>Cognatiyoonia</taxon>
    </lineage>
</organism>
<evidence type="ECO:0000313" key="2">
    <source>
        <dbReference type="EMBL" id="SEW44069.1"/>
    </source>
</evidence>
<keyword evidence="1" id="KW-0732">Signal</keyword>